<dbReference type="InterPro" id="IPR055163">
    <property type="entry name" value="ALK/LTK-like_GRD"/>
</dbReference>
<keyword evidence="8" id="KW-0418">Kinase</keyword>
<sequence>MKRYRLLSMILILCLILTNYYNINAFVKGESGNVSPSESVNARGGINWLVYKVSIVDMEGKNQLTGENILDPMDTEIVLGQKYERHFSRKFPSICDYTLFVEDDLTYKSIWTPNANLSEYNPSNNTLLPINTDIKAKKLHRLIRSTSSPGNVFYTNLRNEIKTIDNLELKCKTDKNWWKRIYTNTVDKESKSTQLWNYILGQESNIETRINEYTGTPDKTNSNTNDIKKEDPLEKALKYLDLLLTLYTLDETLRDDLDKLIPNYIYGTNISKKPLLLSIESAIRVSSNELWKDRHYSYMSSTDYLMYMYGAVQGKTVYDDPLDPKSVTANNTKSIFENSYISSYKTLPGITRLTEIFQTQTRNPFSWGMSGIIGGYYSTKKGVPNWNYWNNKTGVMHGLKFTRDEIGFILIGIRSNKKIPSPKLTIKMNASVGSDGKKKYIVPVENDIIGINSYIDITLTQDSIEDWNLLFNNPDVNYDFKLTLTTTQGDISKLNQQAPDINRQIFNISKEDLLSILDSKQAFRYQQDFTTTPIAEEQNIHVDYTAKLEVDYVIDSKKIHKETEIVKDSIDFSRGKKPIPITREFNFTTKVFSEIKQGKPGNETFEAMAGVPTTRNLYFSSGGAEYLVDIAVEFHSGQQSTRNYTSLFHSVPSQNNMPVINNPWNKDEALPEPKARSKTDHMGTTTTEEVVQEKRDYLKYPPIDAKEGSWSRSSVSAPTPRKSIAWDGTFEEETTTTESNTVTDKPYVPAKKDKDGNITRPAQEAVTHEEYRQVWNGMEGIYGDEFRWVQKGHDKTVGGYTETWSQTITYDYLEITDVAVYEISESIVDGMKQITSTDKIKGKIAQGKPSVFYNIDDTNTAEGGRLIYSLETSQRDKVKWDEGNSDNAEDNKTESGNVNEEAIWKKRKETLNSVTVVSDFLILQTTQGDKSVIYFDQTSEPKQTQQDIILPKSSIEEQWDNNPNCGANWEPKELPISGYTGNYKNVKTAHSSRKINNIPTAHDPHNTSVNRPARPSAPLRLTNNSIDIIDDLPNSEYITGESKVFYEKVDPAKGTTVIYPSNYCSDFGKTGLEFKSTYSSNHAKINDIVVHNPVSAQDAMIVSLPDDRDQRTQASLPNDMEIDTSVTEYDRVLVEVPMEPQYETVKVPNPDFKKTKIIKNEGYVPGEYHPRKENIFNYTGSVQTYTAPVDGEYTLEVWGAQGSNGSGGLGGHSYGKVNLTKGEKLYIHTGGTRGYNGGGSGHGHSSQCGGGGTDIRRNGDSLTNRIIVAGGGGGRGDNSSGDSGSGGSGGGTIGGTGGKRCGSPGKGGSQSSGGSGGSKGGSSGSLGIGGSNNYGSGSGGGGGGGGYYGGGAGGNDETRYHDNDDSGGGGGSGYIGGVNSGTTTSGVRSGNGMAKIIQPEGKTGKGKPYIIIPGSKDETIPNPNYHEDKTFEYTGYKQSYTVPVTGLYTLEVWGAEGGQGYDKGPGGKGGYSKGNIELKTDQELYIYVGGKPLNISGEKGNAGGWNGGGKGSSYYGSGAWGGGGGGATDIRVDGNNNSHRVIVAGGGGGGGHKGQKSTSKGGDGGGSVGGTAGGRGATQNSGYGYGTGQNSQSSGHDLGAGGGGYYGGYASTNKDSGGGGGSGYIGGVIDGETKQGIRYGNGKAKISKIGGSTDEDPYITVKGTGEPEFIDKKVLVSGGATTRYEYKLVPRKVENKPVSDGSGNTYNPGKFINIDYGFQVYYPNRGDFYGNGASGIDTTTFVRGKGYTNNMDTTEWTKSKSVTFGFNVIYNNVIYQPMEEIPLEVNKTTYDFYLPLSVREAVSAKIKFKAIANNCDYYDADSYTNRVRTRDKEAKHSAYKPAYIDIVGRIGNLVIEDTGDWRFSNIFKKPIYGKWYIENVVPKVDLSKQQNIMSDKIDIRGVTVSPRNNYLNTYGTVPSHDLNPIRFPLTPSLNNIDAIKRQPQRLGYLTYMDISTLGNYNTLQVIPYYYNLSLTDGTLKPLDIYMNTGTGYRPINMFDIVKPGWDSSNIYPFNYFIDWNGEKERRCVSPLEEETTENVLLDTKQTNYNDEIIVKDSPYGNIYSGTAQVIHLSEKNRTYIGTSRTNGTNRNPGNRIPEIMYSMNGQRWFFEVGLPSSAVTVPHNEILSDTNIIANKNSVIVLALDIKISGEIYNLHYKHPSGNGTVNISGKNYDLNSIPYNVITVYSTNKSSAEDLDTVGTH</sequence>
<keyword evidence="6" id="KW-0732">Signal</keyword>
<evidence type="ECO:0000259" key="17">
    <source>
        <dbReference type="Pfam" id="PF12810"/>
    </source>
</evidence>
<evidence type="ECO:0000256" key="1">
    <source>
        <dbReference type="ARBA" id="ARBA00004251"/>
    </source>
</evidence>
<evidence type="ECO:0000256" key="16">
    <source>
        <dbReference type="SAM" id="MobiDB-lite"/>
    </source>
</evidence>
<evidence type="ECO:0000256" key="15">
    <source>
        <dbReference type="ARBA" id="ARBA00023180"/>
    </source>
</evidence>
<evidence type="ECO:0000256" key="8">
    <source>
        <dbReference type="ARBA" id="ARBA00022777"/>
    </source>
</evidence>
<evidence type="ECO:0000256" key="9">
    <source>
        <dbReference type="ARBA" id="ARBA00022840"/>
    </source>
</evidence>
<keyword evidence="12" id="KW-0829">Tyrosine-protein kinase</keyword>
<dbReference type="GO" id="GO:0004714">
    <property type="term" value="F:transmembrane receptor protein tyrosine kinase activity"/>
    <property type="evidence" value="ECO:0007669"/>
    <property type="project" value="UniProtKB-EC"/>
</dbReference>
<dbReference type="RefSeq" id="WP_281813168.1">
    <property type="nucleotide sequence ID" value="NZ_BRLB01000001.1"/>
</dbReference>
<evidence type="ECO:0000256" key="7">
    <source>
        <dbReference type="ARBA" id="ARBA00022741"/>
    </source>
</evidence>
<feature type="region of interest" description="Disordered" evidence="16">
    <location>
        <begin position="1357"/>
        <end position="1408"/>
    </location>
</feature>
<dbReference type="EC" id="2.7.10.1" evidence="2"/>
<evidence type="ECO:0000256" key="11">
    <source>
        <dbReference type="ARBA" id="ARBA00023136"/>
    </source>
</evidence>
<gene>
    <name evidence="18" type="ORF">SH1V18_11310</name>
</gene>
<keyword evidence="5" id="KW-0812">Transmembrane</keyword>
<proteinExistence type="predicted"/>
<organism evidence="18 19">
    <name type="scientific">Vallitalea longa</name>
    <dbReference type="NCBI Taxonomy" id="2936439"/>
    <lineage>
        <taxon>Bacteria</taxon>
        <taxon>Bacillati</taxon>
        <taxon>Bacillota</taxon>
        <taxon>Clostridia</taxon>
        <taxon>Lachnospirales</taxon>
        <taxon>Vallitaleaceae</taxon>
        <taxon>Vallitalea</taxon>
    </lineage>
</organism>
<evidence type="ECO:0000313" key="18">
    <source>
        <dbReference type="EMBL" id="GKX28651.1"/>
    </source>
</evidence>
<dbReference type="Proteomes" id="UP001144256">
    <property type="component" value="Unassembled WGS sequence"/>
</dbReference>
<keyword evidence="14" id="KW-0675">Receptor</keyword>
<reference evidence="18" key="1">
    <citation type="submission" date="2022-06" db="EMBL/GenBank/DDBJ databases">
        <title>Vallitalea longa sp. nov., an anaerobic bacterium isolated from marine sediment.</title>
        <authorList>
            <person name="Hirano S."/>
            <person name="Terahara T."/>
            <person name="Mori K."/>
            <person name="Hamada M."/>
            <person name="Matsumoto R."/>
            <person name="Kobayashi T."/>
        </authorList>
    </citation>
    <scope>NUCLEOTIDE SEQUENCE</scope>
    <source>
        <strain evidence="18">SH18-1</strain>
    </source>
</reference>
<evidence type="ECO:0000256" key="14">
    <source>
        <dbReference type="ARBA" id="ARBA00023170"/>
    </source>
</evidence>
<feature type="region of interest" description="Disordered" evidence="16">
    <location>
        <begin position="725"/>
        <end position="756"/>
    </location>
</feature>
<dbReference type="EMBL" id="BRLB01000001">
    <property type="protein sequence ID" value="GKX28651.1"/>
    <property type="molecule type" value="Genomic_DNA"/>
</dbReference>
<evidence type="ECO:0000256" key="4">
    <source>
        <dbReference type="ARBA" id="ARBA00022679"/>
    </source>
</evidence>
<comment type="subcellular location">
    <subcellularLocation>
        <location evidence="1">Cell membrane</location>
        <topology evidence="1">Single-pass type I membrane protein</topology>
    </subcellularLocation>
</comment>
<evidence type="ECO:0000256" key="2">
    <source>
        <dbReference type="ARBA" id="ARBA00011902"/>
    </source>
</evidence>
<dbReference type="GO" id="GO:0005886">
    <property type="term" value="C:plasma membrane"/>
    <property type="evidence" value="ECO:0007669"/>
    <property type="project" value="UniProtKB-SubCell"/>
</dbReference>
<keyword evidence="9" id="KW-0067">ATP-binding</keyword>
<evidence type="ECO:0000256" key="3">
    <source>
        <dbReference type="ARBA" id="ARBA00022475"/>
    </source>
</evidence>
<feature type="compositionally biased region" description="Gly residues" evidence="16">
    <location>
        <begin position="1283"/>
        <end position="1324"/>
    </location>
</feature>
<keyword evidence="4" id="KW-0808">Transferase</keyword>
<feature type="compositionally biased region" description="Basic and acidic residues" evidence="16">
    <location>
        <begin position="670"/>
        <end position="681"/>
    </location>
</feature>
<feature type="compositionally biased region" description="Gly residues" evidence="16">
    <location>
        <begin position="1235"/>
        <end position="1253"/>
    </location>
</feature>
<evidence type="ECO:0000256" key="13">
    <source>
        <dbReference type="ARBA" id="ARBA00023157"/>
    </source>
</evidence>
<feature type="region of interest" description="Disordered" evidence="16">
    <location>
        <begin position="1544"/>
        <end position="1596"/>
    </location>
</feature>
<feature type="domain" description="ALK/LTK-like glycine-rich" evidence="17">
    <location>
        <begin position="1445"/>
        <end position="1647"/>
    </location>
</feature>
<feature type="domain" description="ALK/LTK-like glycine-rich" evidence="17">
    <location>
        <begin position="1190"/>
        <end position="1397"/>
    </location>
</feature>
<feature type="region of interest" description="Disordered" evidence="16">
    <location>
        <begin position="1235"/>
        <end position="1324"/>
    </location>
</feature>
<keyword evidence="3" id="KW-1003">Cell membrane</keyword>
<dbReference type="Pfam" id="PF12810">
    <property type="entry name" value="ALK_LTK_GRD"/>
    <property type="match status" value="2"/>
</dbReference>
<feature type="compositionally biased region" description="Gly residues" evidence="16">
    <location>
        <begin position="1366"/>
        <end position="1379"/>
    </location>
</feature>
<accession>A0A9W6DDD7</accession>
<evidence type="ECO:0000256" key="5">
    <source>
        <dbReference type="ARBA" id="ARBA00022692"/>
    </source>
</evidence>
<keyword evidence="15" id="KW-0325">Glycoprotein</keyword>
<feature type="compositionally biased region" description="Low complexity" evidence="16">
    <location>
        <begin position="1380"/>
        <end position="1392"/>
    </location>
</feature>
<evidence type="ECO:0000256" key="6">
    <source>
        <dbReference type="ARBA" id="ARBA00022729"/>
    </source>
</evidence>
<evidence type="ECO:0000256" key="12">
    <source>
        <dbReference type="ARBA" id="ARBA00023137"/>
    </source>
</evidence>
<feature type="region of interest" description="Disordered" evidence="16">
    <location>
        <begin position="670"/>
        <end position="689"/>
    </location>
</feature>
<evidence type="ECO:0000256" key="10">
    <source>
        <dbReference type="ARBA" id="ARBA00022989"/>
    </source>
</evidence>
<keyword evidence="13" id="KW-1015">Disulfide bond</keyword>
<protein>
    <recommendedName>
        <fullName evidence="2">receptor protein-tyrosine kinase</fullName>
        <ecNumber evidence="2">2.7.10.1</ecNumber>
    </recommendedName>
</protein>
<feature type="region of interest" description="Disordered" evidence="16">
    <location>
        <begin position="998"/>
        <end position="1019"/>
    </location>
</feature>
<keyword evidence="19" id="KW-1185">Reference proteome</keyword>
<keyword evidence="11" id="KW-0472">Membrane</keyword>
<keyword evidence="10" id="KW-1133">Transmembrane helix</keyword>
<keyword evidence="7" id="KW-0547">Nucleotide-binding</keyword>
<name>A0A9W6DDD7_9FIRM</name>
<dbReference type="GO" id="GO:0005524">
    <property type="term" value="F:ATP binding"/>
    <property type="evidence" value="ECO:0007669"/>
    <property type="project" value="UniProtKB-KW"/>
</dbReference>
<comment type="caution">
    <text evidence="18">The sequence shown here is derived from an EMBL/GenBank/DDBJ whole genome shotgun (WGS) entry which is preliminary data.</text>
</comment>
<evidence type="ECO:0000313" key="19">
    <source>
        <dbReference type="Proteomes" id="UP001144256"/>
    </source>
</evidence>
<feature type="compositionally biased region" description="Gly residues" evidence="16">
    <location>
        <begin position="1561"/>
        <end position="1576"/>
    </location>
</feature>